<evidence type="ECO:0000256" key="1">
    <source>
        <dbReference type="ARBA" id="ARBA00022741"/>
    </source>
</evidence>
<evidence type="ECO:0000256" key="4">
    <source>
        <dbReference type="ARBA" id="ARBA00022840"/>
    </source>
</evidence>
<dbReference type="SUPFAM" id="SSF52540">
    <property type="entry name" value="P-loop containing nucleoside triphosphate hydrolases"/>
    <property type="match status" value="1"/>
</dbReference>
<name>A0AAE1U141_9EUCA</name>
<dbReference type="PANTHER" id="PTHR47961:SF12">
    <property type="entry name" value="HELICASE POLQ-LIKE"/>
    <property type="match status" value="1"/>
</dbReference>
<feature type="domain" description="Helicase C-terminal" evidence="5">
    <location>
        <begin position="89"/>
        <end position="254"/>
    </location>
</feature>
<organism evidence="6 7">
    <name type="scientific">Petrolisthes manimaculis</name>
    <dbReference type="NCBI Taxonomy" id="1843537"/>
    <lineage>
        <taxon>Eukaryota</taxon>
        <taxon>Metazoa</taxon>
        <taxon>Ecdysozoa</taxon>
        <taxon>Arthropoda</taxon>
        <taxon>Crustacea</taxon>
        <taxon>Multicrustacea</taxon>
        <taxon>Malacostraca</taxon>
        <taxon>Eumalacostraca</taxon>
        <taxon>Eucarida</taxon>
        <taxon>Decapoda</taxon>
        <taxon>Pleocyemata</taxon>
        <taxon>Anomura</taxon>
        <taxon>Galatheoidea</taxon>
        <taxon>Porcellanidae</taxon>
        <taxon>Petrolisthes</taxon>
    </lineage>
</organism>
<dbReference type="InterPro" id="IPR001650">
    <property type="entry name" value="Helicase_C-like"/>
</dbReference>
<keyword evidence="1" id="KW-0547">Nucleotide-binding</keyword>
<protein>
    <recommendedName>
        <fullName evidence="5">Helicase C-terminal domain-containing protein</fullName>
    </recommendedName>
</protein>
<keyword evidence="3" id="KW-0347">Helicase</keyword>
<dbReference type="InterPro" id="IPR027417">
    <property type="entry name" value="P-loop_NTPase"/>
</dbReference>
<dbReference type="PANTHER" id="PTHR47961">
    <property type="entry name" value="DNA POLYMERASE THETA, PUTATIVE (AFU_ORTHOLOGUE AFUA_1G05260)-RELATED"/>
    <property type="match status" value="1"/>
</dbReference>
<dbReference type="AlphaFoldDB" id="A0AAE1U141"/>
<dbReference type="PROSITE" id="PS51194">
    <property type="entry name" value="HELICASE_CTER"/>
    <property type="match status" value="1"/>
</dbReference>
<dbReference type="SMART" id="SM00490">
    <property type="entry name" value="HELICc"/>
    <property type="match status" value="1"/>
</dbReference>
<accession>A0AAE1U141</accession>
<dbReference type="Proteomes" id="UP001292094">
    <property type="component" value="Unassembled WGS sequence"/>
</dbReference>
<dbReference type="InterPro" id="IPR048960">
    <property type="entry name" value="POLQ-like_helical"/>
</dbReference>
<comment type="caution">
    <text evidence="6">The sequence shown here is derived from an EMBL/GenBank/DDBJ whole genome shotgun (WGS) entry which is preliminary data.</text>
</comment>
<evidence type="ECO:0000313" key="6">
    <source>
        <dbReference type="EMBL" id="KAK4305642.1"/>
    </source>
</evidence>
<reference evidence="6" key="1">
    <citation type="submission" date="2023-11" db="EMBL/GenBank/DDBJ databases">
        <title>Genome assemblies of two species of porcelain crab, Petrolisthes cinctipes and Petrolisthes manimaculis (Anomura: Porcellanidae).</title>
        <authorList>
            <person name="Angst P."/>
        </authorList>
    </citation>
    <scope>NUCLEOTIDE SEQUENCE</scope>
    <source>
        <strain evidence="6">PB745_02</strain>
        <tissue evidence="6">Gill</tissue>
    </source>
</reference>
<dbReference type="InterPro" id="IPR050474">
    <property type="entry name" value="Hel308_SKI2-like"/>
</dbReference>
<dbReference type="EMBL" id="JAWZYT010002252">
    <property type="protein sequence ID" value="KAK4305642.1"/>
    <property type="molecule type" value="Genomic_DNA"/>
</dbReference>
<evidence type="ECO:0000256" key="2">
    <source>
        <dbReference type="ARBA" id="ARBA00022801"/>
    </source>
</evidence>
<dbReference type="GO" id="GO:0005524">
    <property type="term" value="F:ATP binding"/>
    <property type="evidence" value="ECO:0007669"/>
    <property type="project" value="UniProtKB-KW"/>
</dbReference>
<dbReference type="Pfam" id="PF00271">
    <property type="entry name" value="Helicase_C"/>
    <property type="match status" value="1"/>
</dbReference>
<dbReference type="GO" id="GO:0004386">
    <property type="term" value="F:helicase activity"/>
    <property type="evidence" value="ECO:0007669"/>
    <property type="project" value="UniProtKB-KW"/>
</dbReference>
<keyword evidence="4" id="KW-0067">ATP-binding</keyword>
<dbReference type="Gene3D" id="3.40.50.300">
    <property type="entry name" value="P-loop containing nucleotide triphosphate hydrolases"/>
    <property type="match status" value="1"/>
</dbReference>
<keyword evidence="2" id="KW-0378">Hydrolase</keyword>
<proteinExistence type="predicted"/>
<dbReference type="SUPFAM" id="SSF158702">
    <property type="entry name" value="Sec63 N-terminal domain-like"/>
    <property type="match status" value="1"/>
</dbReference>
<dbReference type="GO" id="GO:0016787">
    <property type="term" value="F:hydrolase activity"/>
    <property type="evidence" value="ECO:0007669"/>
    <property type="project" value="UniProtKB-KW"/>
</dbReference>
<gene>
    <name evidence="6" type="ORF">Pmani_022472</name>
</gene>
<sequence length="395" mass="42999">MADGPPFRGNLATTGHRQFQGLQRPGRRGHWSSDSLIPRVGVNNRTQTLIAQYNRPPAPISPVNPPASHRLSTSTNANTGLEVHNDDADFEGFMQTVAVFRHSEKVSLYRTLVEEGGGSVCPILRKTIPFGVAYHHSGVTEGEKKALEEGYLAGTLCCLCCTSTLAAGVNLPARRVIIRAPYTGREFLTRARYKQMVGRAGRTGLDTSGESFLNSSFSGPECGPITALSHTALWALQASRNPTSTIDVNAKYMALGEEELKVARLLGISEGVVVKLCIGHKSKVDWGVVERFYVALLLHQVWSGAGIWEASNTFHVHRGFTQQTLTAAAAFASSVYHFCQDVARADVGGHLVKSIDHLSFKMATQLVNSTKMLLLETEEVMLGLRRPIPTSPPKH</sequence>
<dbReference type="CDD" id="cd18795">
    <property type="entry name" value="SF2_C_Ski2"/>
    <property type="match status" value="1"/>
</dbReference>
<evidence type="ECO:0000256" key="3">
    <source>
        <dbReference type="ARBA" id="ARBA00022806"/>
    </source>
</evidence>
<dbReference type="Gene3D" id="1.10.3380.20">
    <property type="match status" value="1"/>
</dbReference>
<dbReference type="Pfam" id="PF21099">
    <property type="entry name" value="POLQ_helical"/>
    <property type="match status" value="1"/>
</dbReference>
<evidence type="ECO:0000259" key="5">
    <source>
        <dbReference type="PROSITE" id="PS51194"/>
    </source>
</evidence>
<evidence type="ECO:0000313" key="7">
    <source>
        <dbReference type="Proteomes" id="UP001292094"/>
    </source>
</evidence>
<keyword evidence="7" id="KW-1185">Reference proteome</keyword>